<organism evidence="2 3">
    <name type="scientific">Zootermopsis nevadensis</name>
    <name type="common">Dampwood termite</name>
    <dbReference type="NCBI Taxonomy" id="136037"/>
    <lineage>
        <taxon>Eukaryota</taxon>
        <taxon>Metazoa</taxon>
        <taxon>Ecdysozoa</taxon>
        <taxon>Arthropoda</taxon>
        <taxon>Hexapoda</taxon>
        <taxon>Insecta</taxon>
        <taxon>Pterygota</taxon>
        <taxon>Neoptera</taxon>
        <taxon>Polyneoptera</taxon>
        <taxon>Dictyoptera</taxon>
        <taxon>Blattodea</taxon>
        <taxon>Blattoidea</taxon>
        <taxon>Termitoidae</taxon>
        <taxon>Termopsidae</taxon>
        <taxon>Zootermopsis</taxon>
    </lineage>
</organism>
<dbReference type="EMBL" id="KK853207">
    <property type="protein sequence ID" value="KDR09840.1"/>
    <property type="molecule type" value="Genomic_DNA"/>
</dbReference>
<keyword evidence="3" id="KW-1185">Reference proteome</keyword>
<evidence type="ECO:0000256" key="1">
    <source>
        <dbReference type="SAM" id="MobiDB-lite"/>
    </source>
</evidence>
<feature type="compositionally biased region" description="Basic and acidic residues" evidence="1">
    <location>
        <begin position="120"/>
        <end position="156"/>
    </location>
</feature>
<accession>A0A067QY74</accession>
<dbReference type="AlphaFoldDB" id="A0A067QY74"/>
<sequence length="156" mass="19036">MFTNFFFDHLSRGRRRRYMDDEYDPRPKRSRGPTMYMANLFKEGRRERSPVRFPLPRDSRSFNGVQNYTDFMRELHSRGAPPLTAMPYPPPPPFVDPLPPPPRYYEGPPLPEYPSTIRSSRSDKRSYDRSVEEFLRRTTERRDRDRDRDRRYRDRR</sequence>
<dbReference type="Proteomes" id="UP000027135">
    <property type="component" value="Unassembled WGS sequence"/>
</dbReference>
<dbReference type="InParanoid" id="A0A067QY74"/>
<evidence type="ECO:0000313" key="3">
    <source>
        <dbReference type="Proteomes" id="UP000027135"/>
    </source>
</evidence>
<reference evidence="2 3" key="1">
    <citation type="journal article" date="2014" name="Nat. Commun.">
        <title>Molecular traces of alternative social organization in a termite genome.</title>
        <authorList>
            <person name="Terrapon N."/>
            <person name="Li C."/>
            <person name="Robertson H.M."/>
            <person name="Ji L."/>
            <person name="Meng X."/>
            <person name="Booth W."/>
            <person name="Chen Z."/>
            <person name="Childers C.P."/>
            <person name="Glastad K.M."/>
            <person name="Gokhale K."/>
            <person name="Gowin J."/>
            <person name="Gronenberg W."/>
            <person name="Hermansen R.A."/>
            <person name="Hu H."/>
            <person name="Hunt B.G."/>
            <person name="Huylmans A.K."/>
            <person name="Khalil S.M."/>
            <person name="Mitchell R.D."/>
            <person name="Munoz-Torres M.C."/>
            <person name="Mustard J.A."/>
            <person name="Pan H."/>
            <person name="Reese J.T."/>
            <person name="Scharf M.E."/>
            <person name="Sun F."/>
            <person name="Vogel H."/>
            <person name="Xiao J."/>
            <person name="Yang W."/>
            <person name="Yang Z."/>
            <person name="Yang Z."/>
            <person name="Zhou J."/>
            <person name="Zhu J."/>
            <person name="Brent C.S."/>
            <person name="Elsik C.G."/>
            <person name="Goodisman M.A."/>
            <person name="Liberles D.A."/>
            <person name="Roe R.M."/>
            <person name="Vargo E.L."/>
            <person name="Vilcinskas A."/>
            <person name="Wang J."/>
            <person name="Bornberg-Bauer E."/>
            <person name="Korb J."/>
            <person name="Zhang G."/>
            <person name="Liebig J."/>
        </authorList>
    </citation>
    <scope>NUCLEOTIDE SEQUENCE [LARGE SCALE GENOMIC DNA]</scope>
    <source>
        <tissue evidence="2">Whole organism</tissue>
    </source>
</reference>
<feature type="compositionally biased region" description="Pro residues" evidence="1">
    <location>
        <begin position="87"/>
        <end position="112"/>
    </location>
</feature>
<evidence type="ECO:0000313" key="2">
    <source>
        <dbReference type="EMBL" id="KDR09840.1"/>
    </source>
</evidence>
<name>A0A067QY74_ZOONE</name>
<proteinExistence type="predicted"/>
<gene>
    <name evidence="2" type="ORF">L798_00501</name>
</gene>
<protein>
    <submittedName>
        <fullName evidence="2">Uncharacterized protein</fullName>
    </submittedName>
</protein>
<feature type="region of interest" description="Disordered" evidence="1">
    <location>
        <begin position="80"/>
        <end position="156"/>
    </location>
</feature>